<dbReference type="InterPro" id="IPR003902">
    <property type="entry name" value="Tscrpt_reg_GCM"/>
</dbReference>
<dbReference type="Proteomes" id="UP000736164">
    <property type="component" value="Unassembled WGS sequence"/>
</dbReference>
<dbReference type="Pfam" id="PF03615">
    <property type="entry name" value="GCM"/>
    <property type="match status" value="1"/>
</dbReference>
<dbReference type="AlphaFoldDB" id="A0A8J7TED7"/>
<keyword evidence="5" id="KW-0804">Transcription</keyword>
<name>A0A8J7TED7_ATRSP</name>
<evidence type="ECO:0000256" key="1">
    <source>
        <dbReference type="ARBA" id="ARBA00004123"/>
    </source>
</evidence>
<dbReference type="GO" id="GO:0001228">
    <property type="term" value="F:DNA-binding transcription activator activity, RNA polymerase II-specific"/>
    <property type="evidence" value="ECO:0007669"/>
    <property type="project" value="InterPro"/>
</dbReference>
<evidence type="ECO:0000259" key="7">
    <source>
        <dbReference type="PROSITE" id="PS50807"/>
    </source>
</evidence>
<keyword evidence="6" id="KW-0539">Nucleus</keyword>
<comment type="caution">
    <text evidence="8">The sequence shown here is derived from an EMBL/GenBank/DDBJ whole genome shotgun (WGS) entry which is preliminary data.</text>
</comment>
<feature type="non-terminal residue" evidence="8">
    <location>
        <position position="1"/>
    </location>
</feature>
<dbReference type="GO" id="GO:0005634">
    <property type="term" value="C:nucleus"/>
    <property type="evidence" value="ECO:0007669"/>
    <property type="project" value="UniProtKB-SubCell"/>
</dbReference>
<dbReference type="InterPro" id="IPR036115">
    <property type="entry name" value="GCM_dom_sf"/>
</dbReference>
<dbReference type="PANTHER" id="PTHR12414:SF6">
    <property type="entry name" value="CHORION-SPECIFIC TRANSCRIPTION FACTOR GCMA"/>
    <property type="match status" value="1"/>
</dbReference>
<evidence type="ECO:0000256" key="2">
    <source>
        <dbReference type="ARBA" id="ARBA00022473"/>
    </source>
</evidence>
<dbReference type="FunFam" id="3.30.70.3530:FF:000001">
    <property type="entry name" value="Chorion-specific transcription factor GCMb"/>
    <property type="match status" value="1"/>
</dbReference>
<sequence>MSESAGEITVTEQFPSHMDRTWDINDISLPQDVKQTDVFQEWTDSYVKLVYSSEEKNAQRHLSGWAMKNTNNHNSRILKKSCLGVVVCSNNCTTAHSRKIHLRPAICDKARQKQQKKECPNCNAPLRLLCCKGNGGYPVTNFWRQEGPYIFFQSKGQHDHPKPESKLEAEARKLGRRKISPLKSSNLNKMLDQEHFPGMAPSQDVTFCSVSPIPDHYQNNVDKRRSISCPRSFGNAIISYTAESPLEMDIGRCYGPCVQYAGGHDYEEPWSKIAQTYTGPSKPSHGRVQDYGSTYEFSGSQNFLDVSLQNIQTIVPKNSLYGSSSDFGPLCSLGECERKQLWIPDSTFLTTDRHLEEDLYFQKQNLSHSISPSPLQIMKPNEQSFSEGTLASTYHATEERAYFVS</sequence>
<dbReference type="GO" id="GO:0000978">
    <property type="term" value="F:RNA polymerase II cis-regulatory region sequence-specific DNA binding"/>
    <property type="evidence" value="ECO:0007669"/>
    <property type="project" value="TreeGrafter"/>
</dbReference>
<dbReference type="PANTHER" id="PTHR12414">
    <property type="entry name" value="GLIAL CELLS MISSING RELATED/GLIDE"/>
    <property type="match status" value="1"/>
</dbReference>
<accession>A0A8J7TED7</accession>
<evidence type="ECO:0000313" key="8">
    <source>
        <dbReference type="EMBL" id="MBN3320843.1"/>
    </source>
</evidence>
<dbReference type="InterPro" id="IPR039791">
    <property type="entry name" value="GCM"/>
</dbReference>
<dbReference type="InterPro" id="IPR043020">
    <property type="entry name" value="GCM_large"/>
</dbReference>
<organism evidence="8 9">
    <name type="scientific">Atractosteus spatula</name>
    <name type="common">Alligator gar</name>
    <name type="synonym">Lepisosteus spatula</name>
    <dbReference type="NCBI Taxonomy" id="7917"/>
    <lineage>
        <taxon>Eukaryota</taxon>
        <taxon>Metazoa</taxon>
        <taxon>Chordata</taxon>
        <taxon>Craniata</taxon>
        <taxon>Vertebrata</taxon>
        <taxon>Euteleostomi</taxon>
        <taxon>Actinopterygii</taxon>
        <taxon>Neopterygii</taxon>
        <taxon>Holostei</taxon>
        <taxon>Semionotiformes</taxon>
        <taxon>Lepisosteidae</taxon>
        <taxon>Atractosteus</taxon>
    </lineage>
</organism>
<dbReference type="Gene3D" id="3.30.70.3530">
    <property type="entry name" value="GCM motif"/>
    <property type="match status" value="1"/>
</dbReference>
<keyword evidence="2" id="KW-0217">Developmental protein</keyword>
<dbReference type="Gene3D" id="2.20.25.670">
    <property type="entry name" value="GCM domain, large subdomain"/>
    <property type="match status" value="1"/>
</dbReference>
<feature type="domain" description="GCM" evidence="7">
    <location>
        <begin position="20"/>
        <end position="175"/>
    </location>
</feature>
<evidence type="ECO:0000256" key="4">
    <source>
        <dbReference type="ARBA" id="ARBA00023125"/>
    </source>
</evidence>
<reference evidence="8" key="1">
    <citation type="journal article" date="2021" name="Cell">
        <title>Tracing the genetic footprints of vertebrate landing in non-teleost ray-finned fishes.</title>
        <authorList>
            <person name="Bi X."/>
            <person name="Wang K."/>
            <person name="Yang L."/>
            <person name="Pan H."/>
            <person name="Jiang H."/>
            <person name="Wei Q."/>
            <person name="Fang M."/>
            <person name="Yu H."/>
            <person name="Zhu C."/>
            <person name="Cai Y."/>
            <person name="He Y."/>
            <person name="Gan X."/>
            <person name="Zeng H."/>
            <person name="Yu D."/>
            <person name="Zhu Y."/>
            <person name="Jiang H."/>
            <person name="Qiu Q."/>
            <person name="Yang H."/>
            <person name="Zhang Y.E."/>
            <person name="Wang W."/>
            <person name="Zhu M."/>
            <person name="He S."/>
            <person name="Zhang G."/>
        </authorList>
    </citation>
    <scope>NUCLEOTIDE SEQUENCE</scope>
    <source>
        <strain evidence="8">Allg_001</strain>
    </source>
</reference>
<gene>
    <name evidence="8" type="primary">Gcm1</name>
    <name evidence="8" type="ORF">GTO95_0002418</name>
</gene>
<dbReference type="SUPFAM" id="SSF90073">
    <property type="entry name" value="GCM domain"/>
    <property type="match status" value="1"/>
</dbReference>
<dbReference type="EMBL" id="JAAWVO010052652">
    <property type="protein sequence ID" value="MBN3320843.1"/>
    <property type="molecule type" value="Genomic_DNA"/>
</dbReference>
<evidence type="ECO:0000256" key="3">
    <source>
        <dbReference type="ARBA" id="ARBA00023015"/>
    </source>
</evidence>
<evidence type="ECO:0000256" key="6">
    <source>
        <dbReference type="ARBA" id="ARBA00023242"/>
    </source>
</evidence>
<dbReference type="GO" id="GO:0042063">
    <property type="term" value="P:gliogenesis"/>
    <property type="evidence" value="ECO:0007669"/>
    <property type="project" value="TreeGrafter"/>
</dbReference>
<feature type="non-terminal residue" evidence="8">
    <location>
        <position position="405"/>
    </location>
</feature>
<keyword evidence="4" id="KW-0238">DNA-binding</keyword>
<proteinExistence type="predicted"/>
<protein>
    <submittedName>
        <fullName evidence="8">GCM1 factor</fullName>
    </submittedName>
</protein>
<dbReference type="PROSITE" id="PS50807">
    <property type="entry name" value="GCM"/>
    <property type="match status" value="1"/>
</dbReference>
<evidence type="ECO:0000313" key="9">
    <source>
        <dbReference type="Proteomes" id="UP000736164"/>
    </source>
</evidence>
<comment type="subcellular location">
    <subcellularLocation>
        <location evidence="1">Nucleus</location>
    </subcellularLocation>
</comment>
<dbReference type="InterPro" id="IPR043021">
    <property type="entry name" value="GCM_small"/>
</dbReference>
<keyword evidence="3" id="KW-0805">Transcription regulation</keyword>
<evidence type="ECO:0000256" key="5">
    <source>
        <dbReference type="ARBA" id="ARBA00023163"/>
    </source>
</evidence>
<keyword evidence="9" id="KW-1185">Reference proteome</keyword>